<evidence type="ECO:0000313" key="1">
    <source>
        <dbReference type="EMBL" id="GIM72956.1"/>
    </source>
</evidence>
<proteinExistence type="predicted"/>
<dbReference type="InterPro" id="IPR009959">
    <property type="entry name" value="Cyclase_SnoaL-like"/>
</dbReference>
<dbReference type="GO" id="GO:0030638">
    <property type="term" value="P:polyketide metabolic process"/>
    <property type="evidence" value="ECO:0007669"/>
    <property type="project" value="InterPro"/>
</dbReference>
<gene>
    <name evidence="1" type="ORF">Aco04nite_32860</name>
</gene>
<comment type="caution">
    <text evidence="1">The sequence shown here is derived from an EMBL/GenBank/DDBJ whole genome shotgun (WGS) entry which is preliminary data.</text>
</comment>
<dbReference type="Proteomes" id="UP000680865">
    <property type="component" value="Unassembled WGS sequence"/>
</dbReference>
<sequence length="130" mass="14888">MTNTALEAHYRAYLAALNDRRLDDLDRYVQDNLTYNDRPMTRREYRDLIAADIAAIPDLFYAADIVVAANDQVACRIVFDCTPQSEFLGFTPNGKRLHFAEHVFYRFDEGRIAAVSSLIDRPAIEAQLRS</sequence>
<evidence type="ECO:0000313" key="2">
    <source>
        <dbReference type="Proteomes" id="UP000680865"/>
    </source>
</evidence>
<dbReference type="Pfam" id="PF07366">
    <property type="entry name" value="SnoaL"/>
    <property type="match status" value="1"/>
</dbReference>
<dbReference type="EMBL" id="BOQP01000016">
    <property type="protein sequence ID" value="GIM72956.1"/>
    <property type="molecule type" value="Genomic_DNA"/>
</dbReference>
<reference evidence="1" key="1">
    <citation type="submission" date="2021-03" db="EMBL/GenBank/DDBJ databases">
        <title>Whole genome shotgun sequence of Actinoplanes consettensis NBRC 14913.</title>
        <authorList>
            <person name="Komaki H."/>
            <person name="Tamura T."/>
        </authorList>
    </citation>
    <scope>NUCLEOTIDE SEQUENCE</scope>
    <source>
        <strain evidence="1">NBRC 14913</strain>
    </source>
</reference>
<organism evidence="1 2">
    <name type="scientific">Winogradskya consettensis</name>
    <dbReference type="NCBI Taxonomy" id="113560"/>
    <lineage>
        <taxon>Bacteria</taxon>
        <taxon>Bacillati</taxon>
        <taxon>Actinomycetota</taxon>
        <taxon>Actinomycetes</taxon>
        <taxon>Micromonosporales</taxon>
        <taxon>Micromonosporaceae</taxon>
        <taxon>Winogradskya</taxon>
    </lineage>
</organism>
<dbReference type="InterPro" id="IPR032710">
    <property type="entry name" value="NTF2-like_dom_sf"/>
</dbReference>
<dbReference type="Gene3D" id="3.10.450.50">
    <property type="match status" value="1"/>
</dbReference>
<keyword evidence="2" id="KW-1185">Reference proteome</keyword>
<dbReference type="SUPFAM" id="SSF54427">
    <property type="entry name" value="NTF2-like"/>
    <property type="match status" value="1"/>
</dbReference>
<dbReference type="AlphaFoldDB" id="A0A919VQU9"/>
<name>A0A919VQU9_9ACTN</name>
<protein>
    <submittedName>
        <fullName evidence="1">Ester cyclase</fullName>
    </submittedName>
</protein>
<dbReference type="RefSeq" id="WP_212998072.1">
    <property type="nucleotide sequence ID" value="NZ_BAAATW010000007.1"/>
</dbReference>
<accession>A0A919VQU9</accession>